<evidence type="ECO:0000313" key="1">
    <source>
        <dbReference type="EMBL" id="GAA5171663.1"/>
    </source>
</evidence>
<keyword evidence="2" id="KW-1185">Reference proteome</keyword>
<name>A0ABP9R6A9_9GAMM</name>
<dbReference type="InterPro" id="IPR023381">
    <property type="entry name" value="YP001051499.1-like_dom_sf"/>
</dbReference>
<organism evidence="1 2">
    <name type="scientific">Modicisalibacter zincidurans</name>
    <dbReference type="NCBI Taxonomy" id="1178777"/>
    <lineage>
        <taxon>Bacteria</taxon>
        <taxon>Pseudomonadati</taxon>
        <taxon>Pseudomonadota</taxon>
        <taxon>Gammaproteobacteria</taxon>
        <taxon>Oceanospirillales</taxon>
        <taxon>Halomonadaceae</taxon>
        <taxon>Modicisalibacter</taxon>
    </lineage>
</organism>
<dbReference type="InterPro" id="IPR007338">
    <property type="entry name" value="DUF416"/>
</dbReference>
<proteinExistence type="predicted"/>
<reference evidence="2" key="1">
    <citation type="journal article" date="2019" name="Int. J. Syst. Evol. Microbiol.">
        <title>The Global Catalogue of Microorganisms (GCM) 10K type strain sequencing project: providing services to taxonomists for standard genome sequencing and annotation.</title>
        <authorList>
            <consortium name="The Broad Institute Genomics Platform"/>
            <consortium name="The Broad Institute Genome Sequencing Center for Infectious Disease"/>
            <person name="Wu L."/>
            <person name="Ma J."/>
        </authorList>
    </citation>
    <scope>NUCLEOTIDE SEQUENCE [LARGE SCALE GENOMIC DNA]</scope>
    <source>
        <strain evidence="2">JCM 18472</strain>
    </source>
</reference>
<gene>
    <name evidence="1" type="ORF">GCM10023342_06840</name>
</gene>
<dbReference type="EMBL" id="BAABKI010000010">
    <property type="protein sequence ID" value="GAA5171663.1"/>
    <property type="molecule type" value="Genomic_DNA"/>
</dbReference>
<protein>
    <submittedName>
        <fullName evidence="1">DUF416 family protein</fullName>
    </submittedName>
</protein>
<dbReference type="Proteomes" id="UP001500074">
    <property type="component" value="Unassembled WGS sequence"/>
</dbReference>
<dbReference type="Pfam" id="PF04222">
    <property type="entry name" value="DUF416"/>
    <property type="match status" value="1"/>
</dbReference>
<sequence>MAALCERLTPNYGLYAQMTGQGDPHGLRVVLDLAWEALTVRDARIDFARQAEKLAELEPPGDDDSFGARRAVEAVAALTTLLDALQGELPEAPLEVSRLSTSGVQAYVEMSEGAEGDDPDQAMARLRSHPLMDDERDFQETVLEAAEGKLDREALKALRRLGRNDGVSNLGLNADE</sequence>
<evidence type="ECO:0000313" key="2">
    <source>
        <dbReference type="Proteomes" id="UP001500074"/>
    </source>
</evidence>
<accession>A0ABP9R6A9</accession>
<comment type="caution">
    <text evidence="1">The sequence shown here is derived from an EMBL/GenBank/DDBJ whole genome shotgun (WGS) entry which is preliminary data.</text>
</comment>
<dbReference type="Gene3D" id="1.20.1590.10">
    <property type="entry name" value="YP_001051499.1 domain like"/>
    <property type="match status" value="1"/>
</dbReference>